<dbReference type="Pfam" id="PF16398">
    <property type="entry name" value="DUF5007"/>
    <property type="match status" value="1"/>
</dbReference>
<protein>
    <recommendedName>
        <fullName evidence="3">DUF5007 domain-containing protein</fullName>
    </recommendedName>
</protein>
<gene>
    <name evidence="1" type="ORF">SAMN04488024_11636</name>
</gene>
<dbReference type="Proteomes" id="UP000199455">
    <property type="component" value="Unassembled WGS sequence"/>
</dbReference>
<name>A0A1G7BS51_9SPHI</name>
<reference evidence="2" key="1">
    <citation type="submission" date="2016-10" db="EMBL/GenBank/DDBJ databases">
        <authorList>
            <person name="Varghese N."/>
            <person name="Submissions S."/>
        </authorList>
    </citation>
    <scope>NUCLEOTIDE SEQUENCE [LARGE SCALE GENOMIC DNA]</scope>
    <source>
        <strain evidence="2">DSM 18609</strain>
    </source>
</reference>
<dbReference type="PROSITE" id="PS51257">
    <property type="entry name" value="PROKAR_LIPOPROTEIN"/>
    <property type="match status" value="1"/>
</dbReference>
<organism evidence="1 2">
    <name type="scientific">Pedobacter soli</name>
    <dbReference type="NCBI Taxonomy" id="390242"/>
    <lineage>
        <taxon>Bacteria</taxon>
        <taxon>Pseudomonadati</taxon>
        <taxon>Bacteroidota</taxon>
        <taxon>Sphingobacteriia</taxon>
        <taxon>Sphingobacteriales</taxon>
        <taxon>Sphingobacteriaceae</taxon>
        <taxon>Pedobacter</taxon>
    </lineage>
</organism>
<accession>A0A1G7BS51</accession>
<dbReference type="InterPro" id="IPR032173">
    <property type="entry name" value="DUF5007"/>
</dbReference>
<keyword evidence="2" id="KW-1185">Reference proteome</keyword>
<evidence type="ECO:0008006" key="3">
    <source>
        <dbReference type="Google" id="ProtNLM"/>
    </source>
</evidence>
<dbReference type="EMBL" id="FMZH01000016">
    <property type="protein sequence ID" value="SDE29938.1"/>
    <property type="molecule type" value="Genomic_DNA"/>
</dbReference>
<proteinExistence type="predicted"/>
<evidence type="ECO:0000313" key="1">
    <source>
        <dbReference type="EMBL" id="SDE29938.1"/>
    </source>
</evidence>
<evidence type="ECO:0000313" key="2">
    <source>
        <dbReference type="Proteomes" id="UP000199455"/>
    </source>
</evidence>
<sequence>MMANGKNKLEKLMKSILKKEHLFVAFALVVFSGCKKLYNLPDEKDYLSNNVNFSNKILEPIIGRNNLIGGFNGDNSTAPITFEIVNARYGDGRPVNDIFQKVPTYVWTAPYTGLEKSLAEIEAKRKLEEHSLLEIRSSGQFILWASATNQLINPRPIDSTNFSQDTRFFDVKVKNTGGERLIKDFQIRPFRERPYEPSNDFNAYTGLPAPDPKFPLDKKLRDYIRPYLNNVIGANSNKNLVSNNDLKDVVVYIRPFTGGNGHSLRIKALNKDSVEINPAAFNETVWDKMIHGFNMQKTDKYVQYDVAYPIPLVEIPTSYATGGSRAKAELSYSRAAFGGGRTIANFGVDFAIYRAGDWEVVFHFKTDNPKFAGE</sequence>
<dbReference type="AlphaFoldDB" id="A0A1G7BS51"/>
<dbReference type="STRING" id="390242.SAMN04488024_11636"/>